<reference evidence="1" key="1">
    <citation type="submission" date="2018-05" db="EMBL/GenBank/DDBJ databases">
        <authorList>
            <person name="Lanie J.A."/>
            <person name="Ng W.-L."/>
            <person name="Kazmierczak K.M."/>
            <person name="Andrzejewski T.M."/>
            <person name="Davidsen T.M."/>
            <person name="Wayne K.J."/>
            <person name="Tettelin H."/>
            <person name="Glass J.I."/>
            <person name="Rusch D."/>
            <person name="Podicherti R."/>
            <person name="Tsui H.-C.T."/>
            <person name="Winkler M.E."/>
        </authorList>
    </citation>
    <scope>NUCLEOTIDE SEQUENCE</scope>
</reference>
<dbReference type="AlphaFoldDB" id="A0A381UC19"/>
<evidence type="ECO:0000313" key="1">
    <source>
        <dbReference type="EMBL" id="SVA25148.1"/>
    </source>
</evidence>
<sequence>MQILRLKHGTALSEYRIVGSINHQCETSRPWGLKRYLQASAPEAQSNDPPACPTTCVRFQADPD</sequence>
<dbReference type="EMBL" id="UINC01006048">
    <property type="protein sequence ID" value="SVA25148.1"/>
    <property type="molecule type" value="Genomic_DNA"/>
</dbReference>
<protein>
    <submittedName>
        <fullName evidence="1">Uncharacterized protein</fullName>
    </submittedName>
</protein>
<accession>A0A381UC19</accession>
<name>A0A381UC19_9ZZZZ</name>
<gene>
    <name evidence="1" type="ORF">METZ01_LOCUS78002</name>
</gene>
<organism evidence="1">
    <name type="scientific">marine metagenome</name>
    <dbReference type="NCBI Taxonomy" id="408172"/>
    <lineage>
        <taxon>unclassified sequences</taxon>
        <taxon>metagenomes</taxon>
        <taxon>ecological metagenomes</taxon>
    </lineage>
</organism>
<feature type="non-terminal residue" evidence="1">
    <location>
        <position position="64"/>
    </location>
</feature>
<proteinExistence type="predicted"/>